<proteinExistence type="predicted"/>
<evidence type="ECO:0000256" key="1">
    <source>
        <dbReference type="SAM" id="Phobius"/>
    </source>
</evidence>
<evidence type="ECO:0000313" key="2">
    <source>
        <dbReference type="EMBL" id="KAH9424964.1"/>
    </source>
</evidence>
<accession>A0ABQ8JQX0</accession>
<name>A0ABQ8JQX0_DERPT</name>
<sequence length="138" mass="14650">MDKIITIESGIIADSAANACDSFIIFSKIIPDVFVVVGDISIIGLSDIIVGVVLIGAIPFSLILVTSVVVVGDISVIGSFDITAVGDVSIIGNPPKTRIWFVIVLIPFLKWYAQNESKPAKKAPIPTEAALLKKDTQE</sequence>
<keyword evidence="1" id="KW-1133">Transmembrane helix</keyword>
<gene>
    <name evidence="2" type="ORF">DERP_009187</name>
</gene>
<feature type="transmembrane region" description="Helical" evidence="1">
    <location>
        <begin position="33"/>
        <end position="55"/>
    </location>
</feature>
<keyword evidence="3" id="KW-1185">Reference proteome</keyword>
<keyword evidence="1" id="KW-0472">Membrane</keyword>
<reference evidence="2 3" key="1">
    <citation type="journal article" date="2018" name="J. Allergy Clin. Immunol.">
        <title>High-quality assembly of Dermatophagoides pteronyssinus genome and transcriptome reveals a wide range of novel allergens.</title>
        <authorList>
            <person name="Liu X.Y."/>
            <person name="Yang K.Y."/>
            <person name="Wang M.Q."/>
            <person name="Kwok J.S."/>
            <person name="Zeng X."/>
            <person name="Yang Z."/>
            <person name="Xiao X.J."/>
            <person name="Lau C.P."/>
            <person name="Li Y."/>
            <person name="Huang Z.M."/>
            <person name="Ba J.G."/>
            <person name="Yim A.K."/>
            <person name="Ouyang C.Y."/>
            <person name="Ngai S.M."/>
            <person name="Chan T.F."/>
            <person name="Leung E.L."/>
            <person name="Liu L."/>
            <person name="Liu Z.G."/>
            <person name="Tsui S.K."/>
        </authorList>
    </citation>
    <scope>NUCLEOTIDE SEQUENCE [LARGE SCALE GENOMIC DNA]</scope>
    <source>
        <strain evidence="2">Derp</strain>
    </source>
</reference>
<protein>
    <submittedName>
        <fullName evidence="2">Uncharacterized protein</fullName>
    </submittedName>
</protein>
<organism evidence="2 3">
    <name type="scientific">Dermatophagoides pteronyssinus</name>
    <name type="common">European house dust mite</name>
    <dbReference type="NCBI Taxonomy" id="6956"/>
    <lineage>
        <taxon>Eukaryota</taxon>
        <taxon>Metazoa</taxon>
        <taxon>Ecdysozoa</taxon>
        <taxon>Arthropoda</taxon>
        <taxon>Chelicerata</taxon>
        <taxon>Arachnida</taxon>
        <taxon>Acari</taxon>
        <taxon>Acariformes</taxon>
        <taxon>Sarcoptiformes</taxon>
        <taxon>Astigmata</taxon>
        <taxon>Psoroptidia</taxon>
        <taxon>Analgoidea</taxon>
        <taxon>Pyroglyphidae</taxon>
        <taxon>Dermatophagoidinae</taxon>
        <taxon>Dermatophagoides</taxon>
    </lineage>
</organism>
<comment type="caution">
    <text evidence="2">The sequence shown here is derived from an EMBL/GenBank/DDBJ whole genome shotgun (WGS) entry which is preliminary data.</text>
</comment>
<keyword evidence="1" id="KW-0812">Transmembrane</keyword>
<evidence type="ECO:0000313" key="3">
    <source>
        <dbReference type="Proteomes" id="UP000887458"/>
    </source>
</evidence>
<dbReference type="EMBL" id="NJHN03000024">
    <property type="protein sequence ID" value="KAH9424964.1"/>
    <property type="molecule type" value="Genomic_DNA"/>
</dbReference>
<reference evidence="2 3" key="2">
    <citation type="journal article" date="2022" name="Mol. Biol. Evol.">
        <title>Comparative Genomics Reveals Insights into the Divergent Evolution of Astigmatic Mites and Household Pest Adaptations.</title>
        <authorList>
            <person name="Xiong Q."/>
            <person name="Wan A.T."/>
            <person name="Liu X."/>
            <person name="Fung C.S."/>
            <person name="Xiao X."/>
            <person name="Malainual N."/>
            <person name="Hou J."/>
            <person name="Wang L."/>
            <person name="Wang M."/>
            <person name="Yang K.Y."/>
            <person name="Cui Y."/>
            <person name="Leung E.L."/>
            <person name="Nong W."/>
            <person name="Shin S.K."/>
            <person name="Au S.W."/>
            <person name="Jeong K.Y."/>
            <person name="Chew F.T."/>
            <person name="Hui J.H."/>
            <person name="Leung T.F."/>
            <person name="Tungtrongchitr A."/>
            <person name="Zhong N."/>
            <person name="Liu Z."/>
            <person name="Tsui S.K."/>
        </authorList>
    </citation>
    <scope>NUCLEOTIDE SEQUENCE [LARGE SCALE GENOMIC DNA]</scope>
    <source>
        <strain evidence="2">Derp</strain>
    </source>
</reference>
<dbReference type="Proteomes" id="UP000887458">
    <property type="component" value="Unassembled WGS sequence"/>
</dbReference>